<dbReference type="PANTHER" id="PTHR33221">
    <property type="entry name" value="WINGED HELIX-TURN-HELIX TRANSCRIPTIONAL REGULATOR, RRF2 FAMILY"/>
    <property type="match status" value="1"/>
</dbReference>
<dbReference type="NCBIfam" id="TIGR00738">
    <property type="entry name" value="rrf2_super"/>
    <property type="match status" value="1"/>
</dbReference>
<evidence type="ECO:0000313" key="2">
    <source>
        <dbReference type="Proteomes" id="UP000683551"/>
    </source>
</evidence>
<dbReference type="InterPro" id="IPR000944">
    <property type="entry name" value="Tscrpt_reg_Rrf2"/>
</dbReference>
<dbReference type="Pfam" id="PF02082">
    <property type="entry name" value="Rrf2"/>
    <property type="match status" value="1"/>
</dbReference>
<dbReference type="Gene3D" id="1.10.10.10">
    <property type="entry name" value="Winged helix-like DNA-binding domain superfamily/Winged helix DNA-binding domain"/>
    <property type="match status" value="1"/>
</dbReference>
<sequence length="156" mass="16910">MDNSMIRIGKLTDYGILILTHMAQDEARLFTAQEVSLAVGVPLPTTTKLLKTLVHGNLLDSQRGTKGGYLLARRPDQISMVDVVTALEGPVGLTDCGTAQHPGDCQRSISCAIKTNWQRINQAVHDALAQVTLAEMRLPAVHPVHLPASRANLLRV</sequence>
<accession>A0A9E6MUW7</accession>
<gene>
    <name evidence="1" type="ORF">JZL65_09140</name>
</gene>
<dbReference type="PROSITE" id="PS51197">
    <property type="entry name" value="HTH_RRF2_2"/>
    <property type="match status" value="1"/>
</dbReference>
<dbReference type="PANTHER" id="PTHR33221:SF2">
    <property type="entry name" value="TRANSCRIPTIONAL REGULATOR"/>
    <property type="match status" value="1"/>
</dbReference>
<evidence type="ECO:0000313" key="1">
    <source>
        <dbReference type="EMBL" id="QWY76663.1"/>
    </source>
</evidence>
<protein>
    <submittedName>
        <fullName evidence="1">SUF system Fe-S cluster assembly regulator</fullName>
    </submittedName>
</protein>
<reference evidence="1" key="1">
    <citation type="submission" date="2021-02" db="EMBL/GenBank/DDBJ databases">
        <title>Comparative genomics of Ferrovum myxofaciens strains, predominant extremophile bacteria forming large biofilm stalactites in acid mine ecosystems.</title>
        <authorList>
            <person name="Burkartova K."/>
            <person name="Ridl J."/>
            <person name="Pajer P."/>
            <person name="Falteisek L."/>
        </authorList>
    </citation>
    <scope>NUCLEOTIDE SEQUENCE</scope>
    <source>
        <strain evidence="1">MI1III</strain>
    </source>
</reference>
<proteinExistence type="predicted"/>
<dbReference type="RefSeq" id="WP_197456344.1">
    <property type="nucleotide sequence ID" value="NZ_CP053675.1"/>
</dbReference>
<dbReference type="NCBIfam" id="TIGR02944">
    <property type="entry name" value="suf_reg_Xantho"/>
    <property type="match status" value="1"/>
</dbReference>
<dbReference type="SUPFAM" id="SSF46785">
    <property type="entry name" value="Winged helix' DNA-binding domain"/>
    <property type="match status" value="1"/>
</dbReference>
<dbReference type="AlphaFoldDB" id="A0A9E6MUW7"/>
<dbReference type="EMBL" id="CP071137">
    <property type="protein sequence ID" value="QWY76663.1"/>
    <property type="molecule type" value="Genomic_DNA"/>
</dbReference>
<dbReference type="InterPro" id="IPR036388">
    <property type="entry name" value="WH-like_DNA-bd_sf"/>
</dbReference>
<dbReference type="GO" id="GO:0003700">
    <property type="term" value="F:DNA-binding transcription factor activity"/>
    <property type="evidence" value="ECO:0007669"/>
    <property type="project" value="TreeGrafter"/>
</dbReference>
<name>A0A9E6MUW7_9PROT</name>
<dbReference type="InterPro" id="IPR036390">
    <property type="entry name" value="WH_DNA-bd_sf"/>
</dbReference>
<organism evidence="1 2">
    <name type="scientific">Ferrovum myxofaciens</name>
    <dbReference type="NCBI Taxonomy" id="416213"/>
    <lineage>
        <taxon>Bacteria</taxon>
        <taxon>Pseudomonadati</taxon>
        <taxon>Pseudomonadota</taxon>
        <taxon>Betaproteobacteria</taxon>
        <taxon>Ferrovales</taxon>
        <taxon>Ferrovaceae</taxon>
        <taxon>Ferrovum</taxon>
    </lineage>
</organism>
<dbReference type="Proteomes" id="UP000683551">
    <property type="component" value="Chromosome"/>
</dbReference>
<dbReference type="InterPro" id="IPR014290">
    <property type="entry name" value="SUF_FeS_clus_asmbl_reg"/>
</dbReference>
<dbReference type="GO" id="GO:0005829">
    <property type="term" value="C:cytosol"/>
    <property type="evidence" value="ECO:0007669"/>
    <property type="project" value="TreeGrafter"/>
</dbReference>